<dbReference type="SUPFAM" id="SSF54928">
    <property type="entry name" value="RNA-binding domain, RBD"/>
    <property type="match status" value="2"/>
</dbReference>
<evidence type="ECO:0000259" key="5">
    <source>
        <dbReference type="PROSITE" id="PS50102"/>
    </source>
</evidence>
<evidence type="ECO:0000256" key="3">
    <source>
        <dbReference type="PROSITE-ProRule" id="PRU00176"/>
    </source>
</evidence>
<dbReference type="PROSITE" id="PS50102">
    <property type="entry name" value="RRM"/>
    <property type="match status" value="2"/>
</dbReference>
<name>A0AAP0NFB6_LIQFO</name>
<keyword evidence="2 3" id="KW-0694">RNA-binding</keyword>
<accession>A0AAP0NFB6</accession>
<feature type="region of interest" description="Disordered" evidence="4">
    <location>
        <begin position="82"/>
        <end position="114"/>
    </location>
</feature>
<comment type="caution">
    <text evidence="6">The sequence shown here is derived from an EMBL/GenBank/DDBJ whole genome shotgun (WGS) entry which is preliminary data.</text>
</comment>
<keyword evidence="1" id="KW-0677">Repeat</keyword>
<protein>
    <recommendedName>
        <fullName evidence="5">RRM domain-containing protein</fullName>
    </recommendedName>
</protein>
<dbReference type="AlphaFoldDB" id="A0AAP0NFB6"/>
<dbReference type="GO" id="GO:0006417">
    <property type="term" value="P:regulation of translation"/>
    <property type="evidence" value="ECO:0007669"/>
    <property type="project" value="TreeGrafter"/>
</dbReference>
<dbReference type="EMBL" id="JBBPBK010000014">
    <property type="protein sequence ID" value="KAK9270279.1"/>
    <property type="molecule type" value="Genomic_DNA"/>
</dbReference>
<dbReference type="PANTHER" id="PTHR48032:SF12">
    <property type="entry name" value="RRM DOMAIN-CONTAINING PROTEIN"/>
    <property type="match status" value="1"/>
</dbReference>
<gene>
    <name evidence="6" type="ORF">L1049_025856</name>
</gene>
<evidence type="ECO:0000256" key="4">
    <source>
        <dbReference type="SAM" id="MobiDB-lite"/>
    </source>
</evidence>
<dbReference type="InterPro" id="IPR000504">
    <property type="entry name" value="RRM_dom"/>
</dbReference>
<dbReference type="CDD" id="cd12330">
    <property type="entry name" value="RRM2_Hrp1p"/>
    <property type="match status" value="1"/>
</dbReference>
<feature type="domain" description="RRM" evidence="5">
    <location>
        <begin position="7"/>
        <end position="83"/>
    </location>
</feature>
<dbReference type="PANTHER" id="PTHR48032">
    <property type="entry name" value="RNA-BINDING PROTEIN MUSASHI HOMOLOG RBP6"/>
    <property type="match status" value="1"/>
</dbReference>
<dbReference type="Proteomes" id="UP001415857">
    <property type="component" value="Unassembled WGS sequence"/>
</dbReference>
<evidence type="ECO:0000256" key="1">
    <source>
        <dbReference type="ARBA" id="ARBA00022737"/>
    </source>
</evidence>
<reference evidence="6 7" key="1">
    <citation type="journal article" date="2024" name="Plant J.">
        <title>Genome sequences and population genomics reveal climatic adaptation and genomic divergence between two closely related sweetgum species.</title>
        <authorList>
            <person name="Xu W.Q."/>
            <person name="Ren C.Q."/>
            <person name="Zhang X.Y."/>
            <person name="Comes H.P."/>
            <person name="Liu X.H."/>
            <person name="Li Y.G."/>
            <person name="Kettle C.J."/>
            <person name="Jalonen R."/>
            <person name="Gaisberger H."/>
            <person name="Ma Y.Z."/>
            <person name="Qiu Y.X."/>
        </authorList>
    </citation>
    <scope>NUCLEOTIDE SEQUENCE [LARGE SCALE GENOMIC DNA]</scope>
    <source>
        <strain evidence="6">Hangzhou</strain>
    </source>
</reference>
<evidence type="ECO:0000313" key="6">
    <source>
        <dbReference type="EMBL" id="KAK9270279.1"/>
    </source>
</evidence>
<dbReference type="InterPro" id="IPR035979">
    <property type="entry name" value="RBD_domain_sf"/>
</dbReference>
<feature type="compositionally biased region" description="Polar residues" evidence="4">
    <location>
        <begin position="102"/>
        <end position="114"/>
    </location>
</feature>
<evidence type="ECO:0000313" key="7">
    <source>
        <dbReference type="Proteomes" id="UP001415857"/>
    </source>
</evidence>
<feature type="compositionally biased region" description="Low complexity" evidence="4">
    <location>
        <begin position="88"/>
        <end position="101"/>
    </location>
</feature>
<organism evidence="6 7">
    <name type="scientific">Liquidambar formosana</name>
    <name type="common">Formosan gum</name>
    <dbReference type="NCBI Taxonomy" id="63359"/>
    <lineage>
        <taxon>Eukaryota</taxon>
        <taxon>Viridiplantae</taxon>
        <taxon>Streptophyta</taxon>
        <taxon>Embryophyta</taxon>
        <taxon>Tracheophyta</taxon>
        <taxon>Spermatophyta</taxon>
        <taxon>Magnoliopsida</taxon>
        <taxon>eudicotyledons</taxon>
        <taxon>Gunneridae</taxon>
        <taxon>Pentapetalae</taxon>
        <taxon>Saxifragales</taxon>
        <taxon>Altingiaceae</taxon>
        <taxon>Liquidambar</taxon>
    </lineage>
</organism>
<dbReference type="Gene3D" id="3.30.70.330">
    <property type="match status" value="2"/>
</dbReference>
<dbReference type="InterPro" id="IPR012677">
    <property type="entry name" value="Nucleotide-bd_a/b_plait_sf"/>
</dbReference>
<dbReference type="GO" id="GO:0003729">
    <property type="term" value="F:mRNA binding"/>
    <property type="evidence" value="ECO:0007669"/>
    <property type="project" value="TreeGrafter"/>
</dbReference>
<sequence>MMECDQAKLFVGGISWETNEDTLKEHFGKYGNVVGSVVARDRITGSSRGFGFVWFSDASSADKALQDTHIILRRTVEVKKAVPRSEQHQIQQQQQQTDQQQNGGSSRYSSDASGNNQFRTKKIFVGGLAASLTEEEFKNYFERFGRITDVVVMHDSSTNRPRGFGFITFDSEESVENVMQNSFHELSGKRVEVKRAVPKEGNNNGNNGYNMRVGGVRGSPFNSYQHGNFAPYGPRYGIYPGYAPLSGYGGGGGGGGGYLYGASVYGGAYPMGGYGGIGYWFPPVAPRSPWNGPGAIGARGCLLPYGNTTFYPAYMNGGVGLMGMAGGFHDGIAGPAVNVKLMEIGDSDAGVPADATPPPD</sequence>
<feature type="domain" description="RRM" evidence="5">
    <location>
        <begin position="121"/>
        <end position="198"/>
    </location>
</feature>
<dbReference type="SMART" id="SM00360">
    <property type="entry name" value="RRM"/>
    <property type="match status" value="2"/>
</dbReference>
<evidence type="ECO:0000256" key="2">
    <source>
        <dbReference type="ARBA" id="ARBA00022884"/>
    </source>
</evidence>
<proteinExistence type="predicted"/>
<dbReference type="Pfam" id="PF00076">
    <property type="entry name" value="RRM_1"/>
    <property type="match status" value="2"/>
</dbReference>
<dbReference type="FunFam" id="3.30.70.330:FF:000040">
    <property type="entry name" value="Heterogeneous nuclear ribonucleoprotein A2/B1"/>
    <property type="match status" value="1"/>
</dbReference>
<keyword evidence="7" id="KW-1185">Reference proteome</keyword>